<feature type="transmembrane region" description="Helical" evidence="6">
    <location>
        <begin position="103"/>
        <end position="125"/>
    </location>
</feature>
<keyword evidence="4 6" id="KW-0472">Membrane</keyword>
<feature type="transmembrane region" description="Helical" evidence="6">
    <location>
        <begin position="223"/>
        <end position="241"/>
    </location>
</feature>
<accession>A0AA38RY95</accession>
<dbReference type="PROSITE" id="PS00216">
    <property type="entry name" value="SUGAR_TRANSPORT_1"/>
    <property type="match status" value="1"/>
</dbReference>
<dbReference type="GO" id="GO:0016301">
    <property type="term" value="F:kinase activity"/>
    <property type="evidence" value="ECO:0007669"/>
    <property type="project" value="UniProtKB-KW"/>
</dbReference>
<organism evidence="8 9">
    <name type="scientific">Pleurostoma richardsiae</name>
    <dbReference type="NCBI Taxonomy" id="41990"/>
    <lineage>
        <taxon>Eukaryota</taxon>
        <taxon>Fungi</taxon>
        <taxon>Dikarya</taxon>
        <taxon>Ascomycota</taxon>
        <taxon>Pezizomycotina</taxon>
        <taxon>Sordariomycetes</taxon>
        <taxon>Sordariomycetidae</taxon>
        <taxon>Calosphaeriales</taxon>
        <taxon>Pleurostomataceae</taxon>
        <taxon>Pleurostoma</taxon>
    </lineage>
</organism>
<keyword evidence="3 6" id="KW-1133">Transmembrane helix</keyword>
<name>A0AA38RY95_9PEZI</name>
<dbReference type="Gene3D" id="1.20.1250.20">
    <property type="entry name" value="MFS general substrate transporter like domains"/>
    <property type="match status" value="1"/>
</dbReference>
<gene>
    <name evidence="8" type="ORF">NKR23_g5912</name>
</gene>
<dbReference type="Proteomes" id="UP001174694">
    <property type="component" value="Unassembled WGS sequence"/>
</dbReference>
<dbReference type="PANTHER" id="PTHR23502:SF149">
    <property type="entry name" value="TRANSPORTER, PUTATIVE-RELATED"/>
    <property type="match status" value="1"/>
</dbReference>
<sequence>MAHDAEAQSIPPGLQVEIYPGTEVMRDFEGSHFTHSHNDREGMVLVPQPSHSPDDPLNWSPTWKWIVVVIEVLFIMTSVITSLSVSPLTSVFEAQFNKDAEAIALLTGTLVIVTGYTNFILVPVAEVYGRRFILIVCSLICLGATIWHGAAQSYGSFMGARIFISIGMSISESLMPMVVSDVFFLHERGFYMGIYFFALFNSMFLGPLIAGACAQHFSTWRTFYWIITAFAAASFLSVIFLHPETKYIRHLPDVAPAASPRPSGEKNQIGQLEVPANTDSETSQTIDTDQYLGRGRPTKQQFRLIQAGDRDAMSKVSRHIITPFSLLQFPIVIFGAWMLAFSASGLLTLNYIQSGALTAPPYNFDDGQVGLSNLALVCGGTLGMFTAGPMSDWVANYQTKRNRGVREPEMRLVSMIPFVILSAIGMVVVGVGFDRKWPWEAVIVVGFGAVGLMTVSLSTIGITYAVDCYKPVSGQIMTIATVVKNTFGFGMGYYIIDWVADDGYIPPMMTQLGLVTGPAIFGIIFFSIFGKRLRKMSRHSKVHTY</sequence>
<feature type="transmembrane region" description="Helical" evidence="6">
    <location>
        <begin position="439"/>
        <end position="464"/>
    </location>
</feature>
<feature type="domain" description="Major facilitator superfamily (MFS) profile" evidence="7">
    <location>
        <begin position="66"/>
        <end position="534"/>
    </location>
</feature>
<dbReference type="InterPro" id="IPR011701">
    <property type="entry name" value="MFS"/>
</dbReference>
<evidence type="ECO:0000313" key="8">
    <source>
        <dbReference type="EMBL" id="KAJ9144650.1"/>
    </source>
</evidence>
<dbReference type="InterPro" id="IPR005829">
    <property type="entry name" value="Sugar_transporter_CS"/>
</dbReference>
<comment type="subcellular location">
    <subcellularLocation>
        <location evidence="1">Membrane</location>
        <topology evidence="1">Multi-pass membrane protein</topology>
    </subcellularLocation>
</comment>
<dbReference type="GO" id="GO:0042908">
    <property type="term" value="P:xenobiotic transport"/>
    <property type="evidence" value="ECO:0007669"/>
    <property type="project" value="UniProtKB-ARBA"/>
</dbReference>
<evidence type="ECO:0000256" key="6">
    <source>
        <dbReference type="SAM" id="Phobius"/>
    </source>
</evidence>
<dbReference type="SUPFAM" id="SSF103473">
    <property type="entry name" value="MFS general substrate transporter"/>
    <property type="match status" value="1"/>
</dbReference>
<protein>
    <submittedName>
        <fullName evidence="8">Serine/threonine kinase 16</fullName>
    </submittedName>
</protein>
<evidence type="ECO:0000256" key="3">
    <source>
        <dbReference type="ARBA" id="ARBA00022989"/>
    </source>
</evidence>
<dbReference type="EMBL" id="JANBVO010000016">
    <property type="protein sequence ID" value="KAJ9144650.1"/>
    <property type="molecule type" value="Genomic_DNA"/>
</dbReference>
<feature type="transmembrane region" description="Helical" evidence="6">
    <location>
        <begin position="369"/>
        <end position="391"/>
    </location>
</feature>
<evidence type="ECO:0000313" key="9">
    <source>
        <dbReference type="Proteomes" id="UP001174694"/>
    </source>
</evidence>
<feature type="transmembrane region" description="Helical" evidence="6">
    <location>
        <begin position="162"/>
        <end position="185"/>
    </location>
</feature>
<feature type="transmembrane region" description="Helical" evidence="6">
    <location>
        <begin position="324"/>
        <end position="349"/>
    </location>
</feature>
<keyword evidence="9" id="KW-1185">Reference proteome</keyword>
<evidence type="ECO:0000256" key="1">
    <source>
        <dbReference type="ARBA" id="ARBA00004141"/>
    </source>
</evidence>
<evidence type="ECO:0000256" key="2">
    <source>
        <dbReference type="ARBA" id="ARBA00022692"/>
    </source>
</evidence>
<evidence type="ECO:0000259" key="7">
    <source>
        <dbReference type="PROSITE" id="PS50850"/>
    </source>
</evidence>
<dbReference type="InterPro" id="IPR036259">
    <property type="entry name" value="MFS_trans_sf"/>
</dbReference>
<evidence type="ECO:0000256" key="4">
    <source>
        <dbReference type="ARBA" id="ARBA00023136"/>
    </source>
</evidence>
<keyword evidence="8" id="KW-0418">Kinase</keyword>
<dbReference type="InterPro" id="IPR020846">
    <property type="entry name" value="MFS_dom"/>
</dbReference>
<dbReference type="AlphaFoldDB" id="A0AA38RY95"/>
<keyword evidence="8" id="KW-0808">Transferase</keyword>
<proteinExistence type="predicted"/>
<feature type="transmembrane region" description="Helical" evidence="6">
    <location>
        <begin position="192"/>
        <end position="217"/>
    </location>
</feature>
<evidence type="ECO:0000256" key="5">
    <source>
        <dbReference type="SAM" id="MobiDB-lite"/>
    </source>
</evidence>
<feature type="transmembrane region" description="Helical" evidence="6">
    <location>
        <begin position="476"/>
        <end position="496"/>
    </location>
</feature>
<dbReference type="GO" id="GO:0022857">
    <property type="term" value="F:transmembrane transporter activity"/>
    <property type="evidence" value="ECO:0007669"/>
    <property type="project" value="InterPro"/>
</dbReference>
<feature type="transmembrane region" description="Helical" evidence="6">
    <location>
        <begin position="132"/>
        <end position="150"/>
    </location>
</feature>
<dbReference type="PROSITE" id="PS50850">
    <property type="entry name" value="MFS"/>
    <property type="match status" value="1"/>
</dbReference>
<feature type="compositionally biased region" description="Polar residues" evidence="5">
    <location>
        <begin position="277"/>
        <end position="288"/>
    </location>
</feature>
<feature type="region of interest" description="Disordered" evidence="5">
    <location>
        <begin position="258"/>
        <end position="293"/>
    </location>
</feature>
<dbReference type="GO" id="GO:0140115">
    <property type="term" value="P:export across plasma membrane"/>
    <property type="evidence" value="ECO:0007669"/>
    <property type="project" value="UniProtKB-ARBA"/>
</dbReference>
<reference evidence="8" key="1">
    <citation type="submission" date="2022-07" db="EMBL/GenBank/DDBJ databases">
        <title>Fungi with potential for degradation of polypropylene.</title>
        <authorList>
            <person name="Gostincar C."/>
        </authorList>
    </citation>
    <scope>NUCLEOTIDE SEQUENCE</scope>
    <source>
        <strain evidence="8">EXF-13308</strain>
    </source>
</reference>
<feature type="transmembrane region" description="Helical" evidence="6">
    <location>
        <begin position="412"/>
        <end position="433"/>
    </location>
</feature>
<dbReference type="PANTHER" id="PTHR23502">
    <property type="entry name" value="MAJOR FACILITATOR SUPERFAMILY"/>
    <property type="match status" value="1"/>
</dbReference>
<keyword evidence="2 6" id="KW-0812">Transmembrane</keyword>
<dbReference type="GO" id="GO:0005886">
    <property type="term" value="C:plasma membrane"/>
    <property type="evidence" value="ECO:0007669"/>
    <property type="project" value="TreeGrafter"/>
</dbReference>
<feature type="transmembrane region" description="Helical" evidence="6">
    <location>
        <begin position="65"/>
        <end position="83"/>
    </location>
</feature>
<dbReference type="Pfam" id="PF07690">
    <property type="entry name" value="MFS_1"/>
    <property type="match status" value="1"/>
</dbReference>
<comment type="caution">
    <text evidence="8">The sequence shown here is derived from an EMBL/GenBank/DDBJ whole genome shotgun (WGS) entry which is preliminary data.</text>
</comment>
<feature type="transmembrane region" description="Helical" evidence="6">
    <location>
        <begin position="508"/>
        <end position="529"/>
    </location>
</feature>